<evidence type="ECO:0000313" key="5">
    <source>
        <dbReference type="Proteomes" id="UP000239917"/>
    </source>
</evidence>
<dbReference type="EMBL" id="PSSX01000015">
    <property type="protein sequence ID" value="PPI83317.1"/>
    <property type="molecule type" value="Genomic_DNA"/>
</dbReference>
<organism evidence="4 5">
    <name type="scientific">Marinobacter maroccanus</name>
    <dbReference type="NCBI Taxonomy" id="2055143"/>
    <lineage>
        <taxon>Bacteria</taxon>
        <taxon>Pseudomonadati</taxon>
        <taxon>Pseudomonadota</taxon>
        <taxon>Gammaproteobacteria</taxon>
        <taxon>Pseudomonadales</taxon>
        <taxon>Marinobacteraceae</taxon>
        <taxon>Marinobacter</taxon>
    </lineage>
</organism>
<sequence>MKHVRSIAVVFASSLVAAGTASAQDMYKSGVGGLYTGLNYTFMSLESGNADADVGTLSAKVGVMATPFLGIEARGGFGVDDERIGGVDYSLDNFFGGYATFNLANESPITPYAILGFTRVEIEASSFVGTATEDETDVSYGIGMNMEFAPNLSGNLEYMRYYEDSNAEIDGLGVGIQFNF</sequence>
<dbReference type="InterPro" id="IPR027385">
    <property type="entry name" value="Beta-barrel_OMP"/>
</dbReference>
<feature type="signal peptide" evidence="2">
    <location>
        <begin position="1"/>
        <end position="23"/>
    </location>
</feature>
<evidence type="ECO:0000259" key="3">
    <source>
        <dbReference type="Pfam" id="PF13505"/>
    </source>
</evidence>
<dbReference type="OrthoDB" id="5901526at2"/>
<dbReference type="Proteomes" id="UP000239917">
    <property type="component" value="Unassembled WGS sequence"/>
</dbReference>
<reference evidence="4 5" key="1">
    <citation type="submission" date="2018-01" db="EMBL/GenBank/DDBJ databases">
        <title>Complete genome sequences of the type strains of Marinobacter flavimaris and Marinobacter maroccanus.</title>
        <authorList>
            <person name="Palau M."/>
            <person name="Boujida N."/>
            <person name="Manresa A."/>
            <person name="Minana-Galbis D."/>
        </authorList>
    </citation>
    <scope>NUCLEOTIDE SEQUENCE [LARGE SCALE GENOMIC DNA]</scope>
    <source>
        <strain evidence="4 5">N4</strain>
    </source>
</reference>
<proteinExistence type="predicted"/>
<dbReference type="RefSeq" id="WP_104322691.1">
    <property type="nucleotide sequence ID" value="NZ_PSSX01000015.1"/>
</dbReference>
<accession>A0A2S5Z7H5</accession>
<evidence type="ECO:0000256" key="1">
    <source>
        <dbReference type="ARBA" id="ARBA00022729"/>
    </source>
</evidence>
<dbReference type="AlphaFoldDB" id="A0A2S5Z7H5"/>
<dbReference type="Gene3D" id="2.40.160.20">
    <property type="match status" value="1"/>
</dbReference>
<dbReference type="InterPro" id="IPR011250">
    <property type="entry name" value="OMP/PagP_B-barrel"/>
</dbReference>
<gene>
    <name evidence="4" type="ORF">KEHDKFFH_15230</name>
</gene>
<keyword evidence="1 2" id="KW-0732">Signal</keyword>
<protein>
    <submittedName>
        <fullName evidence="4">Porin family protein</fullName>
    </submittedName>
</protein>
<feature type="chain" id="PRO_5015696272" evidence="2">
    <location>
        <begin position="24"/>
        <end position="180"/>
    </location>
</feature>
<dbReference type="SUPFAM" id="SSF56925">
    <property type="entry name" value="OMPA-like"/>
    <property type="match status" value="1"/>
</dbReference>
<evidence type="ECO:0000256" key="2">
    <source>
        <dbReference type="SAM" id="SignalP"/>
    </source>
</evidence>
<evidence type="ECO:0000313" key="4">
    <source>
        <dbReference type="EMBL" id="PPI83317.1"/>
    </source>
</evidence>
<dbReference type="Pfam" id="PF13505">
    <property type="entry name" value="OMP_b-brl"/>
    <property type="match status" value="1"/>
</dbReference>
<keyword evidence="5" id="KW-1185">Reference proteome</keyword>
<name>A0A2S5Z7H5_9GAMM</name>
<comment type="caution">
    <text evidence="4">The sequence shown here is derived from an EMBL/GenBank/DDBJ whole genome shotgun (WGS) entry which is preliminary data.</text>
</comment>
<feature type="domain" description="Outer membrane protein beta-barrel" evidence="3">
    <location>
        <begin position="14"/>
        <end position="180"/>
    </location>
</feature>